<dbReference type="PaxDb" id="67767-A0A0J7KSG3"/>
<keyword evidence="2" id="KW-0963">Cytoplasm</keyword>
<evidence type="ECO:0000256" key="4">
    <source>
        <dbReference type="ARBA" id="ARBA00022737"/>
    </source>
</evidence>
<evidence type="ECO:0000256" key="6">
    <source>
        <dbReference type="ARBA" id="ARBA00023212"/>
    </source>
</evidence>
<dbReference type="Gene3D" id="2.130.10.10">
    <property type="entry name" value="YVTN repeat-like/Quinoprotein amine dehydrogenase"/>
    <property type="match status" value="2"/>
</dbReference>
<keyword evidence="12" id="KW-1185">Reference proteome</keyword>
<dbReference type="PANTHER" id="PTHR14885:SF1">
    <property type="entry name" value="CILIA- AND FLAGELLA-ASSOCIATED PROTEIN 43"/>
    <property type="match status" value="1"/>
</dbReference>
<evidence type="ECO:0000256" key="2">
    <source>
        <dbReference type="ARBA" id="ARBA00022490"/>
    </source>
</evidence>
<dbReference type="Proteomes" id="UP000036403">
    <property type="component" value="Unassembled WGS sequence"/>
</dbReference>
<dbReference type="InterPro" id="IPR036322">
    <property type="entry name" value="WD40_repeat_dom_sf"/>
</dbReference>
<comment type="similarity">
    <text evidence="8">Belongs to the CFAP43 family.</text>
</comment>
<dbReference type="GO" id="GO:0005930">
    <property type="term" value="C:axoneme"/>
    <property type="evidence" value="ECO:0007669"/>
    <property type="project" value="UniProtKB-SubCell"/>
</dbReference>
<evidence type="ECO:0000256" key="10">
    <source>
        <dbReference type="SAM" id="Coils"/>
    </source>
</evidence>
<dbReference type="InterPro" id="IPR015943">
    <property type="entry name" value="WD40/YVTN_repeat-like_dom_sf"/>
</dbReference>
<evidence type="ECO:0000256" key="3">
    <source>
        <dbReference type="ARBA" id="ARBA00022574"/>
    </source>
</evidence>
<evidence type="ECO:0000313" key="11">
    <source>
        <dbReference type="EMBL" id="KMQ93169.1"/>
    </source>
</evidence>
<dbReference type="GO" id="GO:0003341">
    <property type="term" value="P:cilium movement"/>
    <property type="evidence" value="ECO:0007669"/>
    <property type="project" value="UniProtKB-ARBA"/>
</dbReference>
<dbReference type="AlphaFoldDB" id="A0A0J7KSG3"/>
<dbReference type="Pfam" id="PF25828">
    <property type="entry name" value="CC_Cfap43"/>
    <property type="match status" value="1"/>
</dbReference>
<keyword evidence="7" id="KW-0966">Cell projection</keyword>
<dbReference type="EMBL" id="LBMM01003761">
    <property type="protein sequence ID" value="KMQ93169.1"/>
    <property type="molecule type" value="Genomic_DNA"/>
</dbReference>
<evidence type="ECO:0000256" key="1">
    <source>
        <dbReference type="ARBA" id="ARBA00004430"/>
    </source>
</evidence>
<accession>A0A0J7KSG3</accession>
<dbReference type="SUPFAM" id="SSF50978">
    <property type="entry name" value="WD40 repeat-like"/>
    <property type="match status" value="1"/>
</dbReference>
<keyword evidence="3" id="KW-0853">WD repeat</keyword>
<evidence type="ECO:0000256" key="7">
    <source>
        <dbReference type="ARBA" id="ARBA00023273"/>
    </source>
</evidence>
<reference evidence="11 12" key="1">
    <citation type="submission" date="2015-04" db="EMBL/GenBank/DDBJ databases">
        <title>Lasius niger genome sequencing.</title>
        <authorList>
            <person name="Konorov E.A."/>
            <person name="Nikitin M.A."/>
            <person name="Kirill M.V."/>
            <person name="Chang P."/>
        </authorList>
    </citation>
    <scope>NUCLEOTIDE SEQUENCE [LARGE SCALE GENOMIC DNA]</scope>
    <source>
        <tissue evidence="11">Whole</tissue>
    </source>
</reference>
<feature type="coiled-coil region" evidence="10">
    <location>
        <begin position="574"/>
        <end position="601"/>
    </location>
</feature>
<organism evidence="11 12">
    <name type="scientific">Lasius niger</name>
    <name type="common">Black garden ant</name>
    <dbReference type="NCBI Taxonomy" id="67767"/>
    <lineage>
        <taxon>Eukaryota</taxon>
        <taxon>Metazoa</taxon>
        <taxon>Ecdysozoa</taxon>
        <taxon>Arthropoda</taxon>
        <taxon>Hexapoda</taxon>
        <taxon>Insecta</taxon>
        <taxon>Pterygota</taxon>
        <taxon>Neoptera</taxon>
        <taxon>Endopterygota</taxon>
        <taxon>Hymenoptera</taxon>
        <taxon>Apocrita</taxon>
        <taxon>Aculeata</taxon>
        <taxon>Formicoidea</taxon>
        <taxon>Formicidae</taxon>
        <taxon>Formicinae</taxon>
        <taxon>Lasius</taxon>
        <taxon>Lasius</taxon>
    </lineage>
</organism>
<gene>
    <name evidence="11" type="ORF">RF55_6755</name>
</gene>
<evidence type="ECO:0000256" key="9">
    <source>
        <dbReference type="ARBA" id="ARBA00023662"/>
    </source>
</evidence>
<evidence type="ECO:0000313" key="12">
    <source>
        <dbReference type="Proteomes" id="UP000036403"/>
    </source>
</evidence>
<evidence type="ECO:0000256" key="8">
    <source>
        <dbReference type="ARBA" id="ARBA00023605"/>
    </source>
</evidence>
<evidence type="ECO:0000256" key="5">
    <source>
        <dbReference type="ARBA" id="ARBA00023054"/>
    </source>
</evidence>
<comment type="subcellular location">
    <subcellularLocation>
        <location evidence="1">Cytoplasm</location>
        <location evidence="1">Cytoskeleton</location>
        <location evidence="1">Cilium axoneme</location>
    </subcellularLocation>
</comment>
<dbReference type="OrthoDB" id="535167at2759"/>
<comment type="caution">
    <text evidence="11">The sequence shown here is derived from an EMBL/GenBank/DDBJ whole genome shotgun (WGS) entry which is preliminary data.</text>
</comment>
<dbReference type="PANTHER" id="PTHR14885">
    <property type="entry name" value="CILIA- AND FLAGELLA-ASSOCIATED PROTEIN 43-RELATED"/>
    <property type="match status" value="1"/>
</dbReference>
<name>A0A0J7KSG3_LASNI</name>
<proteinExistence type="inferred from homology"/>
<sequence length="664" mass="75548">MNLSITETKWVKFGKSHDFVFVGKETIATASGIYVNFLDLNTREKRIERFDSKERGDGASCLAGHPTVAMFSVVERKYNPKISIFMYPTLQRISRCVLPDKTNGYLSCSFAGTEYLISLTNFPDFRLIVWLWKTGKHVAVLNTKIDDLVQEICCSPNPPHLISQLGIVDGTLSICQIRTCSKIFYKKSLADWNLSWQFVWSISTFHSIQVGRQYCFKDGILLHSKSGEIFEISTQYDNVPHIEIIYTDEIEYKALFSISQRADHVATIDRLDRLCIFEVSTGKLTARLSLKHHGEVVRVDSHPTLPILAACSVSGNCIFIDITSLPKIINCFHLYGDFLDRIKFSHYGELLGIGNSQTGKIFIIGKRFEEHSVDVLGLIEIDGHNDFQDVILMEALFSMHQMRNIGIYVTDSRVLTYGYDGLIVVRDSTELRKVNAVFMPHHRSKGGIKCAISSRFGETIISLGRNGDLVATRVRLQEPETKKNLAESRAANVHLSIEDFVSGPNELYGLAEKTWLDNVIVAKLKAESDEALPRRASIIADLEKIKNQIRELLDINESKPPDARSPISAFDLDRESRQRKIEEARLERDEVHRKLEEECTQRDQVASYIREIFWDPLQVKPCALKSIGGDTIVHNYPLVASTRRMNDFKVWDRLSLDADEVLYR</sequence>
<keyword evidence="6" id="KW-0206">Cytoskeleton</keyword>
<keyword evidence="5 10" id="KW-0175">Coiled coil</keyword>
<keyword evidence="4" id="KW-0677">Repeat</keyword>
<dbReference type="GO" id="GO:0060271">
    <property type="term" value="P:cilium assembly"/>
    <property type="evidence" value="ECO:0007669"/>
    <property type="project" value="TreeGrafter"/>
</dbReference>
<protein>
    <recommendedName>
        <fullName evidence="9">Cilia- and flagella-associated protein 43</fullName>
    </recommendedName>
</protein>